<dbReference type="AlphaFoldDB" id="A0A1G6L443"/>
<evidence type="ECO:0000313" key="1">
    <source>
        <dbReference type="EMBL" id="SDC38082.1"/>
    </source>
</evidence>
<dbReference type="EMBL" id="FMYV01000003">
    <property type="protein sequence ID" value="SDC38082.1"/>
    <property type="molecule type" value="Genomic_DNA"/>
</dbReference>
<dbReference type="Proteomes" id="UP000199322">
    <property type="component" value="Unassembled WGS sequence"/>
</dbReference>
<dbReference type="STRING" id="28234.SAMN04488588_1004"/>
<sequence length="114" mass="13803">MLFSYYASDILDNYDYIKEELFPFTGCFITKIPFLTVYFRALLKTYSLAEENEIEAKEFLLEISERLNEIISKIEDGYYKDQFQKEKIVWENFYNSFIEKTEENEQLLADIRIK</sequence>
<accession>A0A1G6L443</accession>
<organism evidence="1 2">
    <name type="scientific">Geotoga petraea</name>
    <dbReference type="NCBI Taxonomy" id="28234"/>
    <lineage>
        <taxon>Bacteria</taxon>
        <taxon>Thermotogati</taxon>
        <taxon>Thermotogota</taxon>
        <taxon>Thermotogae</taxon>
        <taxon>Petrotogales</taxon>
        <taxon>Petrotogaceae</taxon>
        <taxon>Geotoga</taxon>
    </lineage>
</organism>
<dbReference type="RefSeq" id="WP_091403298.1">
    <property type="nucleotide sequence ID" value="NZ_FMYV01000003.1"/>
</dbReference>
<proteinExistence type="predicted"/>
<keyword evidence="2" id="KW-1185">Reference proteome</keyword>
<evidence type="ECO:0000313" key="2">
    <source>
        <dbReference type="Proteomes" id="UP000199322"/>
    </source>
</evidence>
<reference evidence="1 2" key="1">
    <citation type="submission" date="2016-10" db="EMBL/GenBank/DDBJ databases">
        <authorList>
            <person name="de Groot N.N."/>
        </authorList>
    </citation>
    <scope>NUCLEOTIDE SEQUENCE [LARGE SCALE GENOMIC DNA]</scope>
    <source>
        <strain evidence="1 2">WG14</strain>
    </source>
</reference>
<name>A0A1G6L443_9BACT</name>
<protein>
    <submittedName>
        <fullName evidence="1">Uncharacterized protein</fullName>
    </submittedName>
</protein>
<gene>
    <name evidence="1" type="ORF">SAMN04488588_1004</name>
</gene>